<feature type="binding site" evidence="3">
    <location>
        <position position="135"/>
    </location>
    <ligand>
        <name>a divalent metal cation</name>
        <dbReference type="ChEBI" id="CHEBI:60240"/>
    </ligand>
</feature>
<sequence>MIDSKYCQLMAKYNHWQNANIIDIVAKMDDEIWLQPKGLFFDSIGGTLNHLIYGDTIWLETFTGKKRTYTNPRQIIYPARADWIKARTNLDQQINDWANQVSDEWLDSEYSFFSNAYQKYITKPNWLFVTHFFNHQTHHRSQVTTALQQSGIKYGVTDLPWMPE</sequence>
<dbReference type="Pfam" id="PF05163">
    <property type="entry name" value="DinB"/>
    <property type="match status" value="1"/>
</dbReference>
<reference evidence="5" key="1">
    <citation type="submission" date="2017-11" db="EMBL/GenBank/DDBJ databases">
        <authorList>
            <person name="Chan K.G."/>
            <person name="Lee L.S."/>
        </authorList>
    </citation>
    <scope>NUCLEOTIDE SEQUENCE [LARGE SCALE GENOMIC DNA]</scope>
    <source>
        <strain evidence="5">DSM 100970</strain>
    </source>
</reference>
<dbReference type="OrthoDB" id="9807509at2"/>
<dbReference type="PANTHER" id="PTHR37302">
    <property type="entry name" value="SLR1116 PROTEIN"/>
    <property type="match status" value="1"/>
</dbReference>
<feature type="binding site" evidence="3">
    <location>
        <position position="50"/>
    </location>
    <ligand>
        <name>a divalent metal cation</name>
        <dbReference type="ChEBI" id="CHEBI:60240"/>
    </ligand>
</feature>
<dbReference type="RefSeq" id="WP_102951205.1">
    <property type="nucleotide sequence ID" value="NZ_CP024847.1"/>
</dbReference>
<proteinExistence type="inferred from homology"/>
<dbReference type="SUPFAM" id="SSF109854">
    <property type="entry name" value="DinB/YfiT-like putative metalloenzymes"/>
    <property type="match status" value="1"/>
</dbReference>
<keyword evidence="5" id="KW-1185">Reference proteome</keyword>
<organism evidence="4 5">
    <name type="scientific">Aquella oligotrophica</name>
    <dbReference type="NCBI Taxonomy" id="2067065"/>
    <lineage>
        <taxon>Bacteria</taxon>
        <taxon>Pseudomonadati</taxon>
        <taxon>Pseudomonadota</taxon>
        <taxon>Betaproteobacteria</taxon>
        <taxon>Neisseriales</taxon>
        <taxon>Neisseriaceae</taxon>
        <taxon>Aquella</taxon>
    </lineage>
</organism>
<dbReference type="GO" id="GO:0046872">
    <property type="term" value="F:metal ion binding"/>
    <property type="evidence" value="ECO:0007669"/>
    <property type="project" value="UniProtKB-KW"/>
</dbReference>
<dbReference type="EMBL" id="CP024847">
    <property type="protein sequence ID" value="AUR51909.1"/>
    <property type="molecule type" value="Genomic_DNA"/>
</dbReference>
<dbReference type="AlphaFoldDB" id="A0A2I7N623"/>
<dbReference type="PANTHER" id="PTHR37302:SF1">
    <property type="entry name" value="PROTEIN DINB"/>
    <property type="match status" value="1"/>
</dbReference>
<protein>
    <submittedName>
        <fullName evidence="4">Damage-inducible protein DinB</fullName>
    </submittedName>
</protein>
<keyword evidence="2 3" id="KW-0479">Metal-binding</keyword>
<evidence type="ECO:0000313" key="4">
    <source>
        <dbReference type="EMBL" id="AUR51909.1"/>
    </source>
</evidence>
<name>A0A2I7N623_9NEIS</name>
<evidence type="ECO:0000256" key="2">
    <source>
        <dbReference type="ARBA" id="ARBA00022723"/>
    </source>
</evidence>
<evidence type="ECO:0000256" key="3">
    <source>
        <dbReference type="PIRSR" id="PIRSR607837-1"/>
    </source>
</evidence>
<evidence type="ECO:0000256" key="1">
    <source>
        <dbReference type="ARBA" id="ARBA00008635"/>
    </source>
</evidence>
<comment type="similarity">
    <text evidence="1">Belongs to the DinB family.</text>
</comment>
<dbReference type="KEGG" id="nba:CUN60_06225"/>
<feature type="binding site" evidence="3">
    <location>
        <position position="139"/>
    </location>
    <ligand>
        <name>a divalent metal cation</name>
        <dbReference type="ChEBI" id="CHEBI:60240"/>
    </ligand>
</feature>
<dbReference type="Gene3D" id="1.20.120.450">
    <property type="entry name" value="dinb family like domain"/>
    <property type="match status" value="1"/>
</dbReference>
<gene>
    <name evidence="4" type="ORF">CUN60_06225</name>
</gene>
<accession>A0A2I7N623</accession>
<dbReference type="InterPro" id="IPR034660">
    <property type="entry name" value="DinB/YfiT-like"/>
</dbReference>
<dbReference type="Proteomes" id="UP000236655">
    <property type="component" value="Chromosome"/>
</dbReference>
<dbReference type="InterPro" id="IPR007837">
    <property type="entry name" value="DinB"/>
</dbReference>
<evidence type="ECO:0000313" key="5">
    <source>
        <dbReference type="Proteomes" id="UP000236655"/>
    </source>
</evidence>